<name>A0A1G1ZL97_9BACT</name>
<dbReference type="Gene3D" id="2.60.40.10">
    <property type="entry name" value="Immunoglobulins"/>
    <property type="match status" value="1"/>
</dbReference>
<comment type="caution">
    <text evidence="2">The sequence shown here is derived from an EMBL/GenBank/DDBJ whole genome shotgun (WGS) entry which is preliminary data.</text>
</comment>
<proteinExistence type="predicted"/>
<sequence>MKQNSDLKISISIIIITVLIFIGIVLFARSNSSGAGAQEPMEENFLASNEQFFDFGEISMAAGKVSHAFKIKNSNAETVTLAKIYTSCMCTIANLLKSGRNLGSFGMPGHGAVPKINVLFQPGEEADIEAIFDPAAHGPAGIGKIERSIYAESKLGTLLELRFAATVTP</sequence>
<organism evidence="2 3">
    <name type="scientific">Candidatus Harrisonbacteria bacterium RIFCSPHIGHO2_02_FULL_42_16</name>
    <dbReference type="NCBI Taxonomy" id="1798404"/>
    <lineage>
        <taxon>Bacteria</taxon>
        <taxon>Candidatus Harrisoniibacteriota</taxon>
    </lineage>
</organism>
<dbReference type="STRING" id="1798404.A3B92_00500"/>
<dbReference type="EMBL" id="MHJG01000002">
    <property type="protein sequence ID" value="OGY64600.1"/>
    <property type="molecule type" value="Genomic_DNA"/>
</dbReference>
<evidence type="ECO:0000256" key="1">
    <source>
        <dbReference type="SAM" id="Phobius"/>
    </source>
</evidence>
<dbReference type="Pfam" id="PF07610">
    <property type="entry name" value="DUF1573"/>
    <property type="match status" value="1"/>
</dbReference>
<keyword evidence="1" id="KW-0472">Membrane</keyword>
<protein>
    <recommendedName>
        <fullName evidence="4">DUF1573 domain-containing protein</fullName>
    </recommendedName>
</protein>
<evidence type="ECO:0000313" key="2">
    <source>
        <dbReference type="EMBL" id="OGY64600.1"/>
    </source>
</evidence>
<feature type="transmembrane region" description="Helical" evidence="1">
    <location>
        <begin position="7"/>
        <end position="28"/>
    </location>
</feature>
<accession>A0A1G1ZL97</accession>
<dbReference type="InterPro" id="IPR011467">
    <property type="entry name" value="DUF1573"/>
</dbReference>
<keyword evidence="1" id="KW-0812">Transmembrane</keyword>
<reference evidence="2 3" key="1">
    <citation type="journal article" date="2016" name="Nat. Commun.">
        <title>Thousands of microbial genomes shed light on interconnected biogeochemical processes in an aquifer system.</title>
        <authorList>
            <person name="Anantharaman K."/>
            <person name="Brown C.T."/>
            <person name="Hug L.A."/>
            <person name="Sharon I."/>
            <person name="Castelle C.J."/>
            <person name="Probst A.J."/>
            <person name="Thomas B.C."/>
            <person name="Singh A."/>
            <person name="Wilkins M.J."/>
            <person name="Karaoz U."/>
            <person name="Brodie E.L."/>
            <person name="Williams K.H."/>
            <person name="Hubbard S.S."/>
            <person name="Banfield J.F."/>
        </authorList>
    </citation>
    <scope>NUCLEOTIDE SEQUENCE [LARGE SCALE GENOMIC DNA]</scope>
</reference>
<gene>
    <name evidence="2" type="ORF">A3B92_00500</name>
</gene>
<dbReference type="AlphaFoldDB" id="A0A1G1ZL97"/>
<keyword evidence="1" id="KW-1133">Transmembrane helix</keyword>
<dbReference type="InterPro" id="IPR013783">
    <property type="entry name" value="Ig-like_fold"/>
</dbReference>
<evidence type="ECO:0008006" key="4">
    <source>
        <dbReference type="Google" id="ProtNLM"/>
    </source>
</evidence>
<dbReference type="Proteomes" id="UP000177960">
    <property type="component" value="Unassembled WGS sequence"/>
</dbReference>
<evidence type="ECO:0000313" key="3">
    <source>
        <dbReference type="Proteomes" id="UP000177960"/>
    </source>
</evidence>